<keyword evidence="3" id="KW-1185">Reference proteome</keyword>
<evidence type="ECO:0000256" key="1">
    <source>
        <dbReference type="SAM" id="SignalP"/>
    </source>
</evidence>
<feature type="signal peptide" evidence="1">
    <location>
        <begin position="1"/>
        <end position="21"/>
    </location>
</feature>
<comment type="caution">
    <text evidence="2">The sequence shown here is derived from an EMBL/GenBank/DDBJ whole genome shotgun (WGS) entry which is preliminary data.</text>
</comment>
<proteinExistence type="predicted"/>
<reference evidence="2" key="1">
    <citation type="submission" date="2021-02" db="EMBL/GenBank/DDBJ databases">
        <authorList>
            <person name="Nowell W R."/>
        </authorList>
    </citation>
    <scope>NUCLEOTIDE SEQUENCE</scope>
    <source>
        <strain evidence="2">Ploen Becks lab</strain>
    </source>
</reference>
<protein>
    <submittedName>
        <fullName evidence="2">Uncharacterized protein</fullName>
    </submittedName>
</protein>
<dbReference type="EMBL" id="CAJNOC010002022">
    <property type="protein sequence ID" value="CAF0907272.1"/>
    <property type="molecule type" value="Genomic_DNA"/>
</dbReference>
<dbReference type="AlphaFoldDB" id="A0A814A1A1"/>
<accession>A0A814A1A1</accession>
<sequence>MRPLYNSIICFLFLIVLSVNARSLKNTIDESYLNSFMDTLFKNTNDDSNSDEFQLAKRNLEINSLPSEQYLTESDKKLIKNLIANNFIEKLKNMYAISARSRYGKRSLEENKRKKKQVN</sequence>
<name>A0A814A1A1_9BILA</name>
<dbReference type="Proteomes" id="UP000663879">
    <property type="component" value="Unassembled WGS sequence"/>
</dbReference>
<organism evidence="2 3">
    <name type="scientific">Brachionus calyciflorus</name>
    <dbReference type="NCBI Taxonomy" id="104777"/>
    <lineage>
        <taxon>Eukaryota</taxon>
        <taxon>Metazoa</taxon>
        <taxon>Spiralia</taxon>
        <taxon>Gnathifera</taxon>
        <taxon>Rotifera</taxon>
        <taxon>Eurotatoria</taxon>
        <taxon>Monogononta</taxon>
        <taxon>Pseudotrocha</taxon>
        <taxon>Ploima</taxon>
        <taxon>Brachionidae</taxon>
        <taxon>Brachionus</taxon>
    </lineage>
</organism>
<evidence type="ECO:0000313" key="3">
    <source>
        <dbReference type="Proteomes" id="UP000663879"/>
    </source>
</evidence>
<evidence type="ECO:0000313" key="2">
    <source>
        <dbReference type="EMBL" id="CAF0907272.1"/>
    </source>
</evidence>
<keyword evidence="1" id="KW-0732">Signal</keyword>
<feature type="chain" id="PRO_5033066381" evidence="1">
    <location>
        <begin position="22"/>
        <end position="119"/>
    </location>
</feature>
<dbReference type="OrthoDB" id="10173672at2759"/>
<gene>
    <name evidence="2" type="ORF">OXX778_LOCUS11711</name>
</gene>